<comment type="similarity">
    <text evidence="1">Belongs to the LysR transcriptional regulatory family.</text>
</comment>
<evidence type="ECO:0000313" key="7">
    <source>
        <dbReference type="Proteomes" id="UP000196536"/>
    </source>
</evidence>
<dbReference type="PANTHER" id="PTHR30118">
    <property type="entry name" value="HTH-TYPE TRANSCRIPTIONAL REGULATOR LEUO-RELATED"/>
    <property type="match status" value="1"/>
</dbReference>
<dbReference type="OrthoDB" id="8839911at2"/>
<evidence type="ECO:0000256" key="4">
    <source>
        <dbReference type="ARBA" id="ARBA00023163"/>
    </source>
</evidence>
<protein>
    <submittedName>
        <fullName evidence="6">LysR family transcriptional regulator</fullName>
    </submittedName>
</protein>
<dbReference type="Proteomes" id="UP000196536">
    <property type="component" value="Unassembled WGS sequence"/>
</dbReference>
<dbReference type="PROSITE" id="PS50931">
    <property type="entry name" value="HTH_LYSR"/>
    <property type="match status" value="1"/>
</dbReference>
<evidence type="ECO:0000256" key="2">
    <source>
        <dbReference type="ARBA" id="ARBA00023015"/>
    </source>
</evidence>
<gene>
    <name evidence="6" type="ORF">CAP51_13320</name>
</gene>
<organism evidence="6 7">
    <name type="scientific">Acinetobacter populi</name>
    <dbReference type="NCBI Taxonomy" id="1582270"/>
    <lineage>
        <taxon>Bacteria</taxon>
        <taxon>Pseudomonadati</taxon>
        <taxon>Pseudomonadota</taxon>
        <taxon>Gammaproteobacteria</taxon>
        <taxon>Moraxellales</taxon>
        <taxon>Moraxellaceae</taxon>
        <taxon>Acinetobacter</taxon>
    </lineage>
</organism>
<reference evidence="6 7" key="1">
    <citation type="submission" date="2017-05" db="EMBL/GenBank/DDBJ databases">
        <title>Acinetobacter populi ANC 5415 (= PBJ7), whole genome shotgun sequencing project.</title>
        <authorList>
            <person name="Nemec A."/>
            <person name="Radolfova-Krizova L."/>
        </authorList>
    </citation>
    <scope>NUCLEOTIDE SEQUENCE [LARGE SCALE GENOMIC DNA]</scope>
    <source>
        <strain evidence="6 7">PBJ7</strain>
    </source>
</reference>
<evidence type="ECO:0000256" key="3">
    <source>
        <dbReference type="ARBA" id="ARBA00023125"/>
    </source>
</evidence>
<name>A0A1Z9YVK5_9GAMM</name>
<dbReference type="Pfam" id="PF03466">
    <property type="entry name" value="LysR_substrate"/>
    <property type="match status" value="1"/>
</dbReference>
<dbReference type="RefSeq" id="WP_087621253.1">
    <property type="nucleotide sequence ID" value="NZ_NEXX01000005.1"/>
</dbReference>
<proteinExistence type="inferred from homology"/>
<dbReference type="PRINTS" id="PR00039">
    <property type="entry name" value="HTHLYSR"/>
</dbReference>
<feature type="domain" description="HTH lysR-type" evidence="5">
    <location>
        <begin position="1"/>
        <end position="58"/>
    </location>
</feature>
<dbReference type="SUPFAM" id="SSF53850">
    <property type="entry name" value="Periplasmic binding protein-like II"/>
    <property type="match status" value="1"/>
</dbReference>
<dbReference type="Pfam" id="PF00126">
    <property type="entry name" value="HTH_1"/>
    <property type="match status" value="1"/>
</dbReference>
<keyword evidence="2" id="KW-0805">Transcription regulation</keyword>
<dbReference type="InterPro" id="IPR000847">
    <property type="entry name" value="LysR_HTH_N"/>
</dbReference>
<dbReference type="GO" id="GO:0003700">
    <property type="term" value="F:DNA-binding transcription factor activity"/>
    <property type="evidence" value="ECO:0007669"/>
    <property type="project" value="InterPro"/>
</dbReference>
<dbReference type="InterPro" id="IPR050389">
    <property type="entry name" value="LysR-type_TF"/>
</dbReference>
<dbReference type="EMBL" id="NEXX01000005">
    <property type="protein sequence ID" value="OUY06248.1"/>
    <property type="molecule type" value="Genomic_DNA"/>
</dbReference>
<dbReference type="InterPro" id="IPR036388">
    <property type="entry name" value="WH-like_DNA-bd_sf"/>
</dbReference>
<evidence type="ECO:0000259" key="5">
    <source>
        <dbReference type="PROSITE" id="PS50931"/>
    </source>
</evidence>
<evidence type="ECO:0000313" key="6">
    <source>
        <dbReference type="EMBL" id="OUY06248.1"/>
    </source>
</evidence>
<comment type="caution">
    <text evidence="6">The sequence shown here is derived from an EMBL/GenBank/DDBJ whole genome shotgun (WGS) entry which is preliminary data.</text>
</comment>
<dbReference type="InterPro" id="IPR036390">
    <property type="entry name" value="WH_DNA-bd_sf"/>
</dbReference>
<dbReference type="CDD" id="cd08459">
    <property type="entry name" value="PBP2_DntR_NahR_LinR_like"/>
    <property type="match status" value="1"/>
</dbReference>
<evidence type="ECO:0000256" key="1">
    <source>
        <dbReference type="ARBA" id="ARBA00009437"/>
    </source>
</evidence>
<dbReference type="SUPFAM" id="SSF46785">
    <property type="entry name" value="Winged helix' DNA-binding domain"/>
    <property type="match status" value="1"/>
</dbReference>
<dbReference type="GO" id="GO:0003677">
    <property type="term" value="F:DNA binding"/>
    <property type="evidence" value="ECO:0007669"/>
    <property type="project" value="UniProtKB-KW"/>
</dbReference>
<keyword evidence="7" id="KW-1185">Reference proteome</keyword>
<keyword evidence="4" id="KW-0804">Transcription</keyword>
<dbReference type="Gene3D" id="3.40.190.10">
    <property type="entry name" value="Periplasmic binding protein-like II"/>
    <property type="match status" value="2"/>
</dbReference>
<accession>A0A1Z9YVK5</accession>
<dbReference type="AlphaFoldDB" id="A0A1Z9YVK5"/>
<sequence>MDLGLIKVFVCIYESRNIGKAADKLNLSQPSVTYNLNRLRDQLNDVLFIRRRSGVEPTKMAHELYPIFHQAIFNIESAIAEVQAFHPETSHKTFRIGLSDVGEICLLPSLIAFLQQAAPNIKIEIEEIESAKVEQWLIDGFLDLAVFNSSKTMMSKIETRTVFEERYVCISRANHPRLKKELSLEQYLQEDHIAIKSSTGHIQVEQTLKTMNLKRHIRLEVPHFSVLQGVLQCSDMLVTLPSRAAQHYLKHSNNVQMFELPFTMDSFKVSLNWFNRSDDIVARKWLAQSVWQIFQYL</sequence>
<dbReference type="InterPro" id="IPR005119">
    <property type="entry name" value="LysR_subst-bd"/>
</dbReference>
<keyword evidence="3" id="KW-0238">DNA-binding</keyword>
<dbReference type="Gene3D" id="1.10.10.10">
    <property type="entry name" value="Winged helix-like DNA-binding domain superfamily/Winged helix DNA-binding domain"/>
    <property type="match status" value="1"/>
</dbReference>
<dbReference type="PANTHER" id="PTHR30118:SF15">
    <property type="entry name" value="TRANSCRIPTIONAL REGULATORY PROTEIN"/>
    <property type="match status" value="1"/>
</dbReference>